<accession>A0A1Q9CC34</accession>
<dbReference type="InterPro" id="IPR011990">
    <property type="entry name" value="TPR-like_helical_dom_sf"/>
</dbReference>
<keyword evidence="2" id="KW-0812">Transmembrane</keyword>
<organism evidence="4 5">
    <name type="scientific">Symbiodinium microadriaticum</name>
    <name type="common">Dinoflagellate</name>
    <name type="synonym">Zooxanthella microadriatica</name>
    <dbReference type="NCBI Taxonomy" id="2951"/>
    <lineage>
        <taxon>Eukaryota</taxon>
        <taxon>Sar</taxon>
        <taxon>Alveolata</taxon>
        <taxon>Dinophyceae</taxon>
        <taxon>Suessiales</taxon>
        <taxon>Symbiodiniaceae</taxon>
        <taxon>Symbiodinium</taxon>
    </lineage>
</organism>
<evidence type="ECO:0000256" key="2">
    <source>
        <dbReference type="SAM" id="Phobius"/>
    </source>
</evidence>
<sequence>MAVITEVESDDELPPLVGSGSQATTASHTASPPKQDKAPSFSKEAQKAQEDDDDDELPPLISSAAPSQKVEPPPRQEEVPAAKPVKTTETTADSKVARAPREEVSQKPPSSPPSRGPTGLGSGAPSIPAPKVDIAKATSTPANPAPAELSVDRIEGKDDLDDALDILEDGHFEEAELLAGEVQRQAAKEGKAEREADALRVVTKARIKAAEEKGFDGLPDIEVLEQALQAASSEIFTFEKHGEIVAKAIMQLASAEIYLAMDSHAQALQVAQQALSMMQQAGASNVRMVMAYRSLADVYFAQGRFSLVAAMAREARAFSSPTPAHMAEALPQPLVAVFMSATSDAWAKRLLSLPSELLRHIAEWWCDLPPQPQPALSRTLLLLAFLVHAYLWQGGLSAFWHDLTGSAGEVALEDREGGLHEFPEHLASRTSREANVHPAVLMPFLLSFNMSGEPNSMPQATASILHWLRRMQTFLLLSWLIAIILLLCVHVRGEQASRPLRVMASVSTLKAAILNFYFQGYSARLTDPLVSAWAMLVIAFAQLADGGRASEGSSWAGRWSRKLLLAVLCLSYFLGGCYKLSAAGFSWMDGSVLEYYASLYMSDQAWSRQLFSVLCRVHAWPVLCTCGLLFELTCPLALFFPSIRALMICTAVSFHLGNLFLITLNGDRFLTWIWMLLFVLDFPATLFNRAAESPVRSPSEDVFLLESPDLKKADISAGLRRTHLQTVYGLLAAVVVATWLAVGLARSASLRHTNWPFVGPDMFSRVGRWSSPSPFRDVLLDQIRTRPLRRSQPSLGQRLAARQKVQSGFRSSLAVARELSAALLACAKARNAATEGAQAVQPAQEASKLRERMGDPKGAALAACEEAKAYHSMKAQAATRKAALNAVALAKEACDSKTEALAWHCACLAHAAAGQKLDAIKAGRQALTLAREVRDVEVIGTALQALMQANGEEEKAASVAEEELMMAKKVGDRRREAYAQLKMAQAMIGQDRPRDALRRATEAAERLKEMGDLKGEAKATQLLVELQCQARRAMEASRTAKEAQRLFKEAGDMKGCVGVLQILTSLHLEAGDPHAAIQAARDQVKLFREAGFKEEEASATLGLAEMTQQTMGPRDALRLAKDAASMFSTVGDPAGQARALAQVAQMHLGLKANTNAMQAAKQAEELARKSGDEKVLISALQAVGEAYSSADRFNEGIDAAKEALQMVEKAPVKEDAARAAALACMANVQLQVAHYDVNNPGARIRPRGLKEAMKAAEEALDLHRKLGDRNGEITGIQRIFHAHLLSQDGPNSLRYAREYMELAQATEQKENLGSALVSLCQGHFLCRNWDEAERANLEARAIFEKSRMHENIEVCDQIMREMKQEMERDSGFTSARRNPWAEQMQPKGLDKATTLCCRRGRHPVPSKTEFHRAASAESRQVVLAAVSLHRSAKPKHPKQPREAPPARRWPKASPMGFVVPSARVKAVKAQARVTWPGPQTAPRGTAATATATLRQAMALEATRHQVPAVAAEVPALVGDRLVMVSPAAHATAAWEVATLDMEAPEVSLPVASASPECRQVVLAQIKVYRQREDRVCRLVVLAGQRVPRISLGPAARPSPVLLGSEALAEEKSKLRRGQYFMSLVVDEIC</sequence>
<evidence type="ECO:0000313" key="4">
    <source>
        <dbReference type="EMBL" id="OLP80482.1"/>
    </source>
</evidence>
<dbReference type="InterPro" id="IPR019734">
    <property type="entry name" value="TPR_rpt"/>
</dbReference>
<comment type="caution">
    <text evidence="4">The sequence shown here is derived from an EMBL/GenBank/DDBJ whole genome shotgun (WGS) entry which is preliminary data.</text>
</comment>
<keyword evidence="5" id="KW-1185">Reference proteome</keyword>
<dbReference type="Gene3D" id="1.25.40.10">
    <property type="entry name" value="Tetratricopeptide repeat domain"/>
    <property type="match status" value="4"/>
</dbReference>
<reference evidence="4 5" key="1">
    <citation type="submission" date="2016-02" db="EMBL/GenBank/DDBJ databases">
        <title>Genome analysis of coral dinoflagellate symbionts highlights evolutionary adaptations to a symbiotic lifestyle.</title>
        <authorList>
            <person name="Aranda M."/>
            <person name="Li Y."/>
            <person name="Liew Y.J."/>
            <person name="Baumgarten S."/>
            <person name="Simakov O."/>
            <person name="Wilson M."/>
            <person name="Piel J."/>
            <person name="Ashoor H."/>
            <person name="Bougouffa S."/>
            <person name="Bajic V.B."/>
            <person name="Ryu T."/>
            <person name="Ravasi T."/>
            <person name="Bayer T."/>
            <person name="Micklem G."/>
            <person name="Kim H."/>
            <person name="Bhak J."/>
            <person name="Lajeunesse T.C."/>
            <person name="Voolstra C.R."/>
        </authorList>
    </citation>
    <scope>NUCLEOTIDE SEQUENCE [LARGE SCALE GENOMIC DNA]</scope>
    <source>
        <strain evidence="4 5">CCMP2467</strain>
    </source>
</reference>
<feature type="transmembrane region" description="Helical" evidence="2">
    <location>
        <begin position="617"/>
        <end position="638"/>
    </location>
</feature>
<protein>
    <submittedName>
        <fullName evidence="4">Tetratricopeptide repeat protein 28</fullName>
    </submittedName>
</protein>
<proteinExistence type="predicted"/>
<dbReference type="EMBL" id="LSRX01001375">
    <property type="protein sequence ID" value="OLP80482.1"/>
    <property type="molecule type" value="Genomic_DNA"/>
</dbReference>
<feature type="compositionally biased region" description="Basic and acidic residues" evidence="1">
    <location>
        <begin position="95"/>
        <end position="105"/>
    </location>
</feature>
<dbReference type="Proteomes" id="UP000186817">
    <property type="component" value="Unassembled WGS sequence"/>
</dbReference>
<dbReference type="InterPro" id="IPR053934">
    <property type="entry name" value="HTTM_dom"/>
</dbReference>
<feature type="region of interest" description="Disordered" evidence="1">
    <location>
        <begin position="1429"/>
        <end position="1453"/>
    </location>
</feature>
<evidence type="ECO:0000256" key="1">
    <source>
        <dbReference type="SAM" id="MobiDB-lite"/>
    </source>
</evidence>
<gene>
    <name evidence="4" type="primary">TTC28</name>
    <name evidence="4" type="ORF">AK812_SmicGene39096</name>
</gene>
<feature type="transmembrane region" description="Helical" evidence="2">
    <location>
        <begin position="645"/>
        <end position="663"/>
    </location>
</feature>
<feature type="region of interest" description="Disordered" evidence="1">
    <location>
        <begin position="1"/>
        <end position="147"/>
    </location>
</feature>
<keyword evidence="2" id="KW-0472">Membrane</keyword>
<feature type="transmembrane region" description="Helical" evidence="2">
    <location>
        <begin position="727"/>
        <end position="745"/>
    </location>
</feature>
<name>A0A1Q9CC34_SYMMI</name>
<feature type="transmembrane region" description="Helical" evidence="2">
    <location>
        <begin position="669"/>
        <end position="687"/>
    </location>
</feature>
<evidence type="ECO:0000259" key="3">
    <source>
        <dbReference type="Pfam" id="PF05090"/>
    </source>
</evidence>
<feature type="transmembrane region" description="Helical" evidence="2">
    <location>
        <begin position="474"/>
        <end position="493"/>
    </location>
</feature>
<feature type="transmembrane region" description="Helical" evidence="2">
    <location>
        <begin position="563"/>
        <end position="588"/>
    </location>
</feature>
<feature type="compositionally biased region" description="Polar residues" evidence="1">
    <location>
        <begin position="19"/>
        <end position="32"/>
    </location>
</feature>
<dbReference type="SUPFAM" id="SSF48452">
    <property type="entry name" value="TPR-like"/>
    <property type="match status" value="4"/>
</dbReference>
<dbReference type="PANTHER" id="PTHR10098">
    <property type="entry name" value="RAPSYN-RELATED"/>
    <property type="match status" value="1"/>
</dbReference>
<dbReference type="SMART" id="SM00028">
    <property type="entry name" value="TPR"/>
    <property type="match status" value="6"/>
</dbReference>
<feature type="domain" description="HTTM" evidence="3">
    <location>
        <begin position="556"/>
        <end position="679"/>
    </location>
</feature>
<keyword evidence="2" id="KW-1133">Transmembrane helix</keyword>
<dbReference type="Pfam" id="PF05090">
    <property type="entry name" value="HTTM"/>
    <property type="match status" value="1"/>
</dbReference>
<dbReference type="OrthoDB" id="626167at2759"/>
<evidence type="ECO:0000313" key="5">
    <source>
        <dbReference type="Proteomes" id="UP000186817"/>
    </source>
</evidence>